<feature type="region of interest" description="Disordered" evidence="6">
    <location>
        <begin position="962"/>
        <end position="999"/>
    </location>
</feature>
<protein>
    <submittedName>
        <fullName evidence="12">Uncharacterized protein</fullName>
    </submittedName>
</protein>
<dbReference type="Proteomes" id="UP000728032">
    <property type="component" value="Unassembled WGS sequence"/>
</dbReference>
<accession>A0A7R9M450</accession>
<comment type="similarity">
    <text evidence="2">Belongs to the TMEM132 family.</text>
</comment>
<evidence type="ECO:0000313" key="12">
    <source>
        <dbReference type="EMBL" id="CAD7653134.1"/>
    </source>
</evidence>
<feature type="domain" description="Transmembrane protein family 132 fourth" evidence="8">
    <location>
        <begin position="386"/>
        <end position="482"/>
    </location>
</feature>
<evidence type="ECO:0000256" key="1">
    <source>
        <dbReference type="ARBA" id="ARBA00004479"/>
    </source>
</evidence>
<keyword evidence="4 7" id="KW-1133">Transmembrane helix</keyword>
<evidence type="ECO:0000256" key="6">
    <source>
        <dbReference type="SAM" id="MobiDB-lite"/>
    </source>
</evidence>
<dbReference type="EMBL" id="OC921128">
    <property type="protein sequence ID" value="CAD7653134.1"/>
    <property type="molecule type" value="Genomic_DNA"/>
</dbReference>
<dbReference type="InterPro" id="IPR055423">
    <property type="entry name" value="Ig_TMEM132_5th"/>
</dbReference>
<dbReference type="Pfam" id="PF16070">
    <property type="entry name" value="Ig_TMEM132_4th"/>
    <property type="match status" value="1"/>
</dbReference>
<feature type="domain" description="Transmembrane protein TMEM132 cohesin-like" evidence="9">
    <location>
        <begin position="221"/>
        <end position="358"/>
    </location>
</feature>
<dbReference type="GO" id="GO:0016020">
    <property type="term" value="C:membrane"/>
    <property type="evidence" value="ECO:0007669"/>
    <property type="project" value="UniProtKB-SubCell"/>
</dbReference>
<feature type="non-terminal residue" evidence="12">
    <location>
        <position position="1"/>
    </location>
</feature>
<keyword evidence="13" id="KW-1185">Reference proteome</keyword>
<name>A0A7R9M450_9ACAR</name>
<reference evidence="12" key="1">
    <citation type="submission" date="2020-11" db="EMBL/GenBank/DDBJ databases">
        <authorList>
            <person name="Tran Van P."/>
        </authorList>
    </citation>
    <scope>NUCLEOTIDE SEQUENCE</scope>
</reference>
<feature type="compositionally biased region" description="Polar residues" evidence="6">
    <location>
        <begin position="967"/>
        <end position="982"/>
    </location>
</feature>
<dbReference type="EMBL" id="CAJPVJ010006303">
    <property type="protein sequence ID" value="CAG2170321.1"/>
    <property type="molecule type" value="Genomic_DNA"/>
</dbReference>
<dbReference type="InterPro" id="IPR055424">
    <property type="entry name" value="Ig_TMEM132_6th"/>
</dbReference>
<dbReference type="Pfam" id="PF23487">
    <property type="entry name" value="Ig_TMEM132_6th"/>
    <property type="match status" value="1"/>
</dbReference>
<proteinExistence type="inferred from homology"/>
<dbReference type="Pfam" id="PF23039">
    <property type="entry name" value="TMEM132_3rd"/>
    <property type="match status" value="1"/>
</dbReference>
<feature type="domain" description="Transmembrane protein TMEM132 sixth" evidence="11">
    <location>
        <begin position="639"/>
        <end position="752"/>
    </location>
</feature>
<dbReference type="Pfam" id="PF23486">
    <property type="entry name" value="Ig_TMEM132_5th"/>
    <property type="match status" value="1"/>
</dbReference>
<keyword evidence="3 7" id="KW-0812">Transmembrane</keyword>
<feature type="domain" description="Transmembrane protein TMEM132 fifth" evidence="10">
    <location>
        <begin position="486"/>
        <end position="637"/>
    </location>
</feature>
<comment type="subcellular location">
    <subcellularLocation>
        <location evidence="1">Membrane</location>
        <topology evidence="1">Single-pass type I membrane protein</topology>
    </subcellularLocation>
</comment>
<evidence type="ECO:0000313" key="13">
    <source>
        <dbReference type="Proteomes" id="UP000728032"/>
    </source>
</evidence>
<evidence type="ECO:0000256" key="3">
    <source>
        <dbReference type="ARBA" id="ARBA00022692"/>
    </source>
</evidence>
<evidence type="ECO:0000259" key="11">
    <source>
        <dbReference type="Pfam" id="PF23487"/>
    </source>
</evidence>
<evidence type="ECO:0000256" key="5">
    <source>
        <dbReference type="ARBA" id="ARBA00023136"/>
    </source>
</evidence>
<dbReference type="InterPro" id="IPR031437">
    <property type="entry name" value="Ig_TMEM132_4th"/>
</dbReference>
<feature type="transmembrane region" description="Helical" evidence="7">
    <location>
        <begin position="833"/>
        <end position="853"/>
    </location>
</feature>
<dbReference type="PANTHER" id="PTHR13388">
    <property type="entry name" value="DETONATOR, ISOFORM E"/>
    <property type="match status" value="1"/>
</dbReference>
<evidence type="ECO:0000259" key="8">
    <source>
        <dbReference type="Pfam" id="PF16070"/>
    </source>
</evidence>
<evidence type="ECO:0000256" key="4">
    <source>
        <dbReference type="ARBA" id="ARBA00022989"/>
    </source>
</evidence>
<evidence type="ECO:0000256" key="7">
    <source>
        <dbReference type="SAM" id="Phobius"/>
    </source>
</evidence>
<evidence type="ECO:0000259" key="10">
    <source>
        <dbReference type="Pfam" id="PF23486"/>
    </source>
</evidence>
<dbReference type="OrthoDB" id="10026202at2759"/>
<keyword evidence="5 7" id="KW-0472">Membrane</keyword>
<dbReference type="PANTHER" id="PTHR13388:SF11">
    <property type="entry name" value="DETONATOR, ISOFORM E"/>
    <property type="match status" value="1"/>
</dbReference>
<evidence type="ECO:0000256" key="2">
    <source>
        <dbReference type="ARBA" id="ARBA00006166"/>
    </source>
</evidence>
<feature type="region of interest" description="Disordered" evidence="6">
    <location>
        <begin position="1031"/>
        <end position="1050"/>
    </location>
</feature>
<dbReference type="AlphaFoldDB" id="A0A7R9M450"/>
<gene>
    <name evidence="12" type="ORF">ONB1V03_LOCUS9792</name>
</gene>
<evidence type="ECO:0000259" key="9">
    <source>
        <dbReference type="Pfam" id="PF23039"/>
    </source>
</evidence>
<dbReference type="InterPro" id="IPR055421">
    <property type="entry name" value="TMEM132_3rd"/>
</dbReference>
<dbReference type="InterPro" id="IPR026307">
    <property type="entry name" value="TMEM132"/>
</dbReference>
<sequence length="1100" mass="123494">VRVHQDRFAVLQTYQKYFALVHPLSSVSVRANYGPLTVRQTVFPSYWTDTSLSLKRNDSHLVNLIDANSQLKAPALNGELSAHLVTREVHRSNPVLRVLFYAAHHSDYTHRTRTDFIDKTLCAAIVVQYHKERIFGTCSPSKTREGACLAEVTIPSAYWPPIDTNGLSQKEPKTSNVKVYYAVTHSEHCSESSFITTSDSNPLALNFLSDVSLVPFRGSYEEVTNDNVVTIMIPQEPVYPNSKIYIPVKFTYNPEYPIAAFSLRVRVKSGVRILGAQLSHPNRLWQLSTEVSPKQTTATVTAFLRDFDVQQDSDSVPEELLDTPSQEVYSWLIEIDEDVDISDGGRIVWQLLYVTESSIAVKQDFDKESAKLSSRLDIQKDNVLDVLAVTKSRQLLNTALLTGRQVSQAMRIYMVSSAGRISDITLQSSCHAADESILKVSPSCTSVYLDGSEVRGDQNATILIKYGGASYQKNFVVWRPELPIDIRVDDNKLSQIKSWKTQLKRKHSSYVIDDELLQPSGDEALDAKSGTKNDFSDNNHNYIPCRLRYQQTKVELYTKFFSTDHNSGREASLLNRRISIRITHLLTPYIRVTDPKVLALRANIIEGLSVGRSEVQVISPITGQLMGSKEIRVASDKETITHLDVKVVTGLELQVKPYPPLTNIWTAKTTLLDKLTTQYQEGLLDVKLHFSDQTYIDLSDVAPTDYNLSIDTFDGAVALAPNTGLYPRVIAIGPGRGQLLHLSFEVSNSCQRKRTQPLALKYVNVNVDFTTSSLQNDAFNYRKNNVNVMNGSQTPTSDLQYFSSKEKGNSNEYVVIGKQSTRKSSLNMANIEVGIYSFFAIFGIAIIIVAVLYKMFGRVKNPPEPVTTTRIAPITSSNRPIVANANEWVWLGRATLERNSVGTQRHTMIQKDFNGNVEENDGNHRISETVSNRLSAISYPGSEISIRITTNPNLVEDTDGVDEVDQKTPQPLISNRTSSKPITTRHLPSGAPPIPERKSKTIENKFTTYSKPPPIPPHRNQRNLNEMRGVSVRARPPPVPPHRDIGSAKRWSNPPVIAENLRVELPPHRPKRYNNVNENKNNLDYNQLMEYFDSLKESNA</sequence>
<organism evidence="12">
    <name type="scientific">Oppiella nova</name>
    <dbReference type="NCBI Taxonomy" id="334625"/>
    <lineage>
        <taxon>Eukaryota</taxon>
        <taxon>Metazoa</taxon>
        <taxon>Ecdysozoa</taxon>
        <taxon>Arthropoda</taxon>
        <taxon>Chelicerata</taxon>
        <taxon>Arachnida</taxon>
        <taxon>Acari</taxon>
        <taxon>Acariformes</taxon>
        <taxon>Sarcoptiformes</taxon>
        <taxon>Oribatida</taxon>
        <taxon>Brachypylina</taxon>
        <taxon>Oppioidea</taxon>
        <taxon>Oppiidae</taxon>
        <taxon>Oppiella</taxon>
    </lineage>
</organism>